<protein>
    <recommendedName>
        <fullName evidence="4">Sulfotransferase</fullName>
    </recommendedName>
</protein>
<keyword evidence="3" id="KW-1185">Reference proteome</keyword>
<feature type="signal peptide" evidence="1">
    <location>
        <begin position="1"/>
        <end position="29"/>
    </location>
</feature>
<evidence type="ECO:0000313" key="3">
    <source>
        <dbReference type="Proteomes" id="UP001301350"/>
    </source>
</evidence>
<name>A0AAV9IRI1_CYACA</name>
<reference evidence="2 3" key="1">
    <citation type="submission" date="2022-07" db="EMBL/GenBank/DDBJ databases">
        <title>Genome-wide signatures of adaptation to extreme environments.</title>
        <authorList>
            <person name="Cho C.H."/>
            <person name="Yoon H.S."/>
        </authorList>
    </citation>
    <scope>NUCLEOTIDE SEQUENCE [LARGE SCALE GENOMIC DNA]</scope>
    <source>
        <strain evidence="2 3">DBV 063 E5</strain>
    </source>
</reference>
<keyword evidence="1" id="KW-0732">Signal</keyword>
<organism evidence="2 3">
    <name type="scientific">Cyanidium caldarium</name>
    <name type="common">Red alga</name>
    <dbReference type="NCBI Taxonomy" id="2771"/>
    <lineage>
        <taxon>Eukaryota</taxon>
        <taxon>Rhodophyta</taxon>
        <taxon>Bangiophyceae</taxon>
        <taxon>Cyanidiales</taxon>
        <taxon>Cyanidiaceae</taxon>
        <taxon>Cyanidium</taxon>
    </lineage>
</organism>
<evidence type="ECO:0008006" key="4">
    <source>
        <dbReference type="Google" id="ProtNLM"/>
    </source>
</evidence>
<dbReference type="Proteomes" id="UP001301350">
    <property type="component" value="Unassembled WGS sequence"/>
</dbReference>
<dbReference type="AlphaFoldDB" id="A0AAV9IRI1"/>
<dbReference type="EMBL" id="JANCYW010000003">
    <property type="protein sequence ID" value="KAK4534801.1"/>
    <property type="molecule type" value="Genomic_DNA"/>
</dbReference>
<sequence length="310" mass="34606">MSRRDGRHSPWQRGVWPLALALLFGLSLSHVSGSAQALAPAWQAHRTDRPLYIFLAGVEGAGHEVIRELLEPCVDREVDDGSLHLDGGPDPRATYGKLFGTSLELALRDERLLGTGRGAPAVILDAHSAYPLPTREREPARRVDLETLLELHERGVVDVRVVALWRDPLACAAHAITHTGLRDPLLQARVIEESLLYLSKQLEAFPTPLLTVIDYDRWVREPQRYADTFRSLLRTSRYCGAGRSRLNVTAALARHQLMQGRVRSWAAIGGQQCKLPASMCAQLPHVLADFFDKRRFLWEGFGPHAESLRG</sequence>
<evidence type="ECO:0000313" key="2">
    <source>
        <dbReference type="EMBL" id="KAK4534801.1"/>
    </source>
</evidence>
<feature type="chain" id="PRO_5044012687" description="Sulfotransferase" evidence="1">
    <location>
        <begin position="30"/>
        <end position="310"/>
    </location>
</feature>
<comment type="caution">
    <text evidence="2">The sequence shown here is derived from an EMBL/GenBank/DDBJ whole genome shotgun (WGS) entry which is preliminary data.</text>
</comment>
<evidence type="ECO:0000256" key="1">
    <source>
        <dbReference type="SAM" id="SignalP"/>
    </source>
</evidence>
<accession>A0AAV9IRI1</accession>
<gene>
    <name evidence="2" type="ORF">CDCA_CDCA03G0826</name>
</gene>
<proteinExistence type="predicted"/>